<comment type="caution">
    <text evidence="2">The sequence shown here is derived from an EMBL/GenBank/DDBJ whole genome shotgun (WGS) entry which is preliminary data.</text>
</comment>
<sequence length="50" mass="5198">MCPITGWVSFFRDARTWIGVVGMSGGAGGTAARPAVPSSALPVRRPTVRP</sequence>
<dbReference type="RefSeq" id="WP_189984790.1">
    <property type="nucleotide sequence ID" value="NZ_BNBF01000018.1"/>
</dbReference>
<evidence type="ECO:0000313" key="2">
    <source>
        <dbReference type="EMBL" id="GHG63358.1"/>
    </source>
</evidence>
<proteinExistence type="predicted"/>
<dbReference type="AlphaFoldDB" id="A0A919EZW6"/>
<evidence type="ECO:0000256" key="1">
    <source>
        <dbReference type="SAM" id="MobiDB-lite"/>
    </source>
</evidence>
<evidence type="ECO:0000313" key="3">
    <source>
        <dbReference type="Proteomes" id="UP000619355"/>
    </source>
</evidence>
<gene>
    <name evidence="2" type="ORF">GCM10018980_53870</name>
</gene>
<organism evidence="2 3">
    <name type="scientific">Streptomyces capoamus</name>
    <dbReference type="NCBI Taxonomy" id="68183"/>
    <lineage>
        <taxon>Bacteria</taxon>
        <taxon>Bacillati</taxon>
        <taxon>Actinomycetota</taxon>
        <taxon>Actinomycetes</taxon>
        <taxon>Kitasatosporales</taxon>
        <taxon>Streptomycetaceae</taxon>
        <taxon>Streptomyces</taxon>
    </lineage>
</organism>
<protein>
    <submittedName>
        <fullName evidence="2">Uncharacterized protein</fullName>
    </submittedName>
</protein>
<dbReference type="Proteomes" id="UP000619355">
    <property type="component" value="Unassembled WGS sequence"/>
</dbReference>
<dbReference type="EMBL" id="BNBF01000018">
    <property type="protein sequence ID" value="GHG63358.1"/>
    <property type="molecule type" value="Genomic_DNA"/>
</dbReference>
<reference evidence="3" key="1">
    <citation type="journal article" date="2019" name="Int. J. Syst. Evol. Microbiol.">
        <title>The Global Catalogue of Microorganisms (GCM) 10K type strain sequencing project: providing services to taxonomists for standard genome sequencing and annotation.</title>
        <authorList>
            <consortium name="The Broad Institute Genomics Platform"/>
            <consortium name="The Broad Institute Genome Sequencing Center for Infectious Disease"/>
            <person name="Wu L."/>
            <person name="Ma J."/>
        </authorList>
    </citation>
    <scope>NUCLEOTIDE SEQUENCE [LARGE SCALE GENOMIC DNA]</scope>
    <source>
        <strain evidence="3">JCM 4253</strain>
    </source>
</reference>
<keyword evidence="3" id="KW-1185">Reference proteome</keyword>
<name>A0A919EZW6_9ACTN</name>
<accession>A0A919EZW6</accession>
<feature type="region of interest" description="Disordered" evidence="1">
    <location>
        <begin position="27"/>
        <end position="50"/>
    </location>
</feature>